<dbReference type="OrthoDB" id="10586083at2759"/>
<comment type="caution">
    <text evidence="2">The sequence shown here is derived from an EMBL/GenBank/DDBJ whole genome shotgun (WGS) entry which is preliminary data.</text>
</comment>
<feature type="compositionally biased region" description="Basic residues" evidence="1">
    <location>
        <begin position="63"/>
        <end position="73"/>
    </location>
</feature>
<feature type="compositionally biased region" description="Low complexity" evidence="1">
    <location>
        <begin position="1"/>
        <end position="19"/>
    </location>
</feature>
<gene>
    <name evidence="2" type="ORF">PsYK624_013850</name>
</gene>
<evidence type="ECO:0000313" key="2">
    <source>
        <dbReference type="EMBL" id="GJE85306.1"/>
    </source>
</evidence>
<keyword evidence="3" id="KW-1185">Reference proteome</keyword>
<dbReference type="Proteomes" id="UP000703269">
    <property type="component" value="Unassembled WGS sequence"/>
</dbReference>
<evidence type="ECO:0000256" key="1">
    <source>
        <dbReference type="SAM" id="MobiDB-lite"/>
    </source>
</evidence>
<feature type="region of interest" description="Disordered" evidence="1">
    <location>
        <begin position="1"/>
        <end position="97"/>
    </location>
</feature>
<accession>A0A9P3FZ95</accession>
<organism evidence="2 3">
    <name type="scientific">Phanerochaete sordida</name>
    <dbReference type="NCBI Taxonomy" id="48140"/>
    <lineage>
        <taxon>Eukaryota</taxon>
        <taxon>Fungi</taxon>
        <taxon>Dikarya</taxon>
        <taxon>Basidiomycota</taxon>
        <taxon>Agaricomycotina</taxon>
        <taxon>Agaricomycetes</taxon>
        <taxon>Polyporales</taxon>
        <taxon>Phanerochaetaceae</taxon>
        <taxon>Phanerochaete</taxon>
    </lineage>
</organism>
<proteinExistence type="predicted"/>
<evidence type="ECO:0000313" key="3">
    <source>
        <dbReference type="Proteomes" id="UP000703269"/>
    </source>
</evidence>
<dbReference type="AlphaFoldDB" id="A0A9P3FZ95"/>
<dbReference type="EMBL" id="BPQB01000002">
    <property type="protein sequence ID" value="GJE85306.1"/>
    <property type="molecule type" value="Genomic_DNA"/>
</dbReference>
<reference evidence="2 3" key="1">
    <citation type="submission" date="2021-08" db="EMBL/GenBank/DDBJ databases">
        <title>Draft Genome Sequence of Phanerochaete sordida strain YK-624.</title>
        <authorList>
            <person name="Mori T."/>
            <person name="Dohra H."/>
            <person name="Suzuki T."/>
            <person name="Kawagishi H."/>
            <person name="Hirai H."/>
        </authorList>
    </citation>
    <scope>NUCLEOTIDE SEQUENCE [LARGE SCALE GENOMIC DNA]</scope>
    <source>
        <strain evidence="2 3">YK-624</strain>
    </source>
</reference>
<sequence>MSSPIAIPRAASSSSLSSSHDGVYVPVHRRRDASRSPSPTPAPATSESWREHKPSKAPSAAFRSKRQPTHKKTPSVSSASSDHSHDTQIPAPTSIPARRALPNTYSVRTLLALASAPAELAPEKLAALRALTAYTVFAAQDKPAPRRRRTGRQGKKPQPAAVALQAADVDARRARHGHGTWGWHQYPTDAALQSHEHALEVSWRHAPQPHTVEIVV</sequence>
<protein>
    <submittedName>
        <fullName evidence="2">Uncharacterized protein</fullName>
    </submittedName>
</protein>
<name>A0A9P3FZ95_9APHY</name>